<feature type="region of interest" description="Disordered" evidence="1">
    <location>
        <begin position="96"/>
        <end position="144"/>
    </location>
</feature>
<reference evidence="3 4" key="1">
    <citation type="submission" date="2020-08" db="EMBL/GenBank/DDBJ databases">
        <title>Sequencing the genomes of 1000 actinobacteria strains.</title>
        <authorList>
            <person name="Klenk H.-P."/>
        </authorList>
    </citation>
    <scope>NUCLEOTIDE SEQUENCE [LARGE SCALE GENOMIC DNA]</scope>
    <source>
        <strain evidence="3 4">DSM 44593</strain>
    </source>
</reference>
<dbReference type="InterPro" id="IPR049790">
    <property type="entry name" value="Rv3655c/TadE"/>
</dbReference>
<keyword evidence="2" id="KW-0732">Signal</keyword>
<feature type="region of interest" description="Disordered" evidence="1">
    <location>
        <begin position="46"/>
        <end position="67"/>
    </location>
</feature>
<name>A0A841ECZ2_9ACTN</name>
<feature type="compositionally biased region" description="Low complexity" evidence="1">
    <location>
        <begin position="99"/>
        <end position="109"/>
    </location>
</feature>
<accession>A0A841ECZ2</accession>
<evidence type="ECO:0000256" key="2">
    <source>
        <dbReference type="SAM" id="SignalP"/>
    </source>
</evidence>
<feature type="signal peptide" evidence="2">
    <location>
        <begin position="1"/>
        <end position="21"/>
    </location>
</feature>
<dbReference type="NCBIfam" id="NF041390">
    <property type="entry name" value="TadE_Rv3655c"/>
    <property type="match status" value="1"/>
</dbReference>
<evidence type="ECO:0008006" key="5">
    <source>
        <dbReference type="Google" id="ProtNLM"/>
    </source>
</evidence>
<comment type="caution">
    <text evidence="3">The sequence shown here is derived from an EMBL/GenBank/DDBJ whole genome shotgun (WGS) entry which is preliminary data.</text>
</comment>
<sequence>MTAETAAALPSLALVLGVALAAIQAAAAHVACVDAARVGARALARGDPEHAVRAAATDTAPGSADVALSEGGGMAHVTVTAPVALGPLIDLPVEARGSAATPLEEAPAATPAPYPAPHPDPRGGTADPAGPTGAPGGPRLAESG</sequence>
<dbReference type="Proteomes" id="UP000578077">
    <property type="component" value="Unassembled WGS sequence"/>
</dbReference>
<feature type="compositionally biased region" description="Low complexity" evidence="1">
    <location>
        <begin position="122"/>
        <end position="132"/>
    </location>
</feature>
<dbReference type="AlphaFoldDB" id="A0A841ECZ2"/>
<feature type="chain" id="PRO_5039673732" description="Pilus assembly protein TadE" evidence="2">
    <location>
        <begin position="22"/>
        <end position="144"/>
    </location>
</feature>
<organism evidence="3 4">
    <name type="scientific">Streptomonospora salina</name>
    <dbReference type="NCBI Taxonomy" id="104205"/>
    <lineage>
        <taxon>Bacteria</taxon>
        <taxon>Bacillati</taxon>
        <taxon>Actinomycetota</taxon>
        <taxon>Actinomycetes</taxon>
        <taxon>Streptosporangiales</taxon>
        <taxon>Nocardiopsidaceae</taxon>
        <taxon>Streptomonospora</taxon>
    </lineage>
</organism>
<proteinExistence type="predicted"/>
<protein>
    <recommendedName>
        <fullName evidence="5">Pilus assembly protein TadE</fullName>
    </recommendedName>
</protein>
<evidence type="ECO:0000313" key="3">
    <source>
        <dbReference type="EMBL" id="MBB5998933.1"/>
    </source>
</evidence>
<evidence type="ECO:0000256" key="1">
    <source>
        <dbReference type="SAM" id="MobiDB-lite"/>
    </source>
</evidence>
<dbReference type="RefSeq" id="WP_312862526.1">
    <property type="nucleotide sequence ID" value="NZ_BAABKT010000043.1"/>
</dbReference>
<dbReference type="EMBL" id="JACHLY010000001">
    <property type="protein sequence ID" value="MBB5998933.1"/>
    <property type="molecule type" value="Genomic_DNA"/>
</dbReference>
<gene>
    <name evidence="3" type="ORF">HNR25_002684</name>
</gene>
<keyword evidence="4" id="KW-1185">Reference proteome</keyword>
<evidence type="ECO:0000313" key="4">
    <source>
        <dbReference type="Proteomes" id="UP000578077"/>
    </source>
</evidence>